<reference evidence="1" key="1">
    <citation type="submission" date="2019-02" db="EMBL/GenBank/DDBJ databases">
        <authorList>
            <consortium name="Genoscope - CEA"/>
            <person name="William W."/>
        </authorList>
    </citation>
    <scope>NUCLEOTIDE SEQUENCE [LARGE SCALE GENOMIC DNA]</scope>
    <source>
        <strain evidence="1">YSy11</strain>
    </source>
</reference>
<dbReference type="EMBL" id="LR215729">
    <property type="protein sequence ID" value="VEV98313.1"/>
    <property type="molecule type" value="Genomic_DNA"/>
</dbReference>
<dbReference type="InterPro" id="IPR011990">
    <property type="entry name" value="TPR-like_helical_dom_sf"/>
</dbReference>
<accession>A0A653E6Z4</accession>
<evidence type="ECO:0008006" key="2">
    <source>
        <dbReference type="Google" id="ProtNLM"/>
    </source>
</evidence>
<evidence type="ECO:0000313" key="1">
    <source>
        <dbReference type="EMBL" id="VEV98313.1"/>
    </source>
</evidence>
<name>A0A653E6Z4_9PSED</name>
<gene>
    <name evidence="1" type="ORF">PMYSY11_3269</name>
</gene>
<dbReference type="Pfam" id="PF08238">
    <property type="entry name" value="Sel1"/>
    <property type="match status" value="3"/>
</dbReference>
<dbReference type="InterPro" id="IPR006597">
    <property type="entry name" value="Sel1-like"/>
</dbReference>
<dbReference type="Gene3D" id="1.25.40.10">
    <property type="entry name" value="Tetratricopeptide repeat domain"/>
    <property type="match status" value="1"/>
</dbReference>
<dbReference type="RefSeq" id="WP_150548848.1">
    <property type="nucleotide sequence ID" value="NZ_LR215729.2"/>
</dbReference>
<dbReference type="SUPFAM" id="SSF81901">
    <property type="entry name" value="HCP-like"/>
    <property type="match status" value="1"/>
</dbReference>
<dbReference type="AlphaFoldDB" id="A0A653E6Z4"/>
<sequence>MLMKWRAALGYWVSRRLFHLPWAVKQPQLWKWMEGQFARKAALGDVAAQSFYGHILLFRGQGLGAREEGIRLLRLAAEAGDAKSAYQVGVVSLAGSTRTAPDAVQAVHYWKIAAAAGHPLAAKRVADLYREGAEGLPADAAQADQYAEKARQMGL</sequence>
<protein>
    <recommendedName>
        <fullName evidence="2">Sel1 repeat family protein</fullName>
    </recommendedName>
</protein>
<proteinExistence type="predicted"/>
<organism evidence="1">
    <name type="scientific">Pseudomonas marincola</name>
    <dbReference type="NCBI Taxonomy" id="437900"/>
    <lineage>
        <taxon>Bacteria</taxon>
        <taxon>Pseudomonadati</taxon>
        <taxon>Pseudomonadota</taxon>
        <taxon>Gammaproteobacteria</taxon>
        <taxon>Pseudomonadales</taxon>
        <taxon>Pseudomonadaceae</taxon>
        <taxon>Pseudomonas</taxon>
    </lineage>
</organism>
<dbReference type="SMART" id="SM00671">
    <property type="entry name" value="SEL1"/>
    <property type="match status" value="3"/>
</dbReference>